<reference evidence="2 3" key="1">
    <citation type="submission" date="2019-12" db="EMBL/GenBank/DDBJ databases">
        <title>Neisseriaceae gen. nov. sp. Genome sequencing and assembly.</title>
        <authorList>
            <person name="Liu Z."/>
            <person name="Li A."/>
        </authorList>
    </citation>
    <scope>NUCLEOTIDE SEQUENCE [LARGE SCALE GENOMIC DNA]</scope>
    <source>
        <strain evidence="2 3">B2N2-7</strain>
    </source>
</reference>
<evidence type="ECO:0000313" key="3">
    <source>
        <dbReference type="Proteomes" id="UP000467214"/>
    </source>
</evidence>
<feature type="domain" description="Bacteriophage Mu GpT" evidence="1">
    <location>
        <begin position="232"/>
        <end position="298"/>
    </location>
</feature>
<comment type="caution">
    <text evidence="2">The sequence shown here is derived from an EMBL/GenBank/DDBJ whole genome shotgun (WGS) entry which is preliminary data.</text>
</comment>
<feature type="domain" description="Bacteriophage Mu GpT" evidence="1">
    <location>
        <begin position="164"/>
        <end position="228"/>
    </location>
</feature>
<dbReference type="Pfam" id="PF10124">
    <property type="entry name" value="Mu-like_gpT"/>
    <property type="match status" value="3"/>
</dbReference>
<evidence type="ECO:0000259" key="1">
    <source>
        <dbReference type="Pfam" id="PF10124"/>
    </source>
</evidence>
<dbReference type="Proteomes" id="UP000467214">
    <property type="component" value="Unassembled WGS sequence"/>
</dbReference>
<protein>
    <submittedName>
        <fullName evidence="2">Head protein</fullName>
    </submittedName>
</protein>
<dbReference type="RefSeq" id="WP_160795885.1">
    <property type="nucleotide sequence ID" value="NZ_WSSB01000005.1"/>
</dbReference>
<evidence type="ECO:0000313" key="2">
    <source>
        <dbReference type="EMBL" id="MXR36713.1"/>
    </source>
</evidence>
<gene>
    <name evidence="2" type="ORF">GQF02_06990</name>
</gene>
<feature type="domain" description="Bacteriophage Mu GpT" evidence="1">
    <location>
        <begin position="8"/>
        <end position="151"/>
    </location>
</feature>
<dbReference type="InterPro" id="IPR018774">
    <property type="entry name" value="Phage_Mu_GpT"/>
</dbReference>
<proteinExistence type="predicted"/>
<dbReference type="EMBL" id="WSSB01000005">
    <property type="protein sequence ID" value="MXR36713.1"/>
    <property type="molecule type" value="Genomic_DNA"/>
</dbReference>
<dbReference type="AlphaFoldDB" id="A0A845BW26"/>
<keyword evidence="3" id="KW-1185">Reference proteome</keyword>
<sequence length="302" mass="33287">MIINGNNLKAIFVNLKLSFNNTFDATPSNWQSIAMLVPSSGKLNDYKWLSTFPRMQKWIGEKAVKALAASSYSITNDDWEATVEVDRNDIEDDNLGIYAPQAQMAGFSAKQLPDEIVFELVNKAFTSLCYDGQYFCDIDHPVAGQSVSNKGTKKLSAISLAAAQASYGAARVAMKKFKDDEGRPLNINPNVLLVPPALEDTARALLTVDKLEDGKANPYKGTAELVVDARLSSDDAWFLLDTTKPVKPFIYQERKKPVFVQQTDPQADDVFNRRKFKFGAEARAAGGYGFWQLAYGSDGSVA</sequence>
<accession>A0A845BW26</accession>
<name>A0A845BW26_9NEIS</name>
<organism evidence="2 3">
    <name type="scientific">Craterilacuibacter sinensis</name>
    <dbReference type="NCBI Taxonomy" id="2686017"/>
    <lineage>
        <taxon>Bacteria</taxon>
        <taxon>Pseudomonadati</taxon>
        <taxon>Pseudomonadota</taxon>
        <taxon>Betaproteobacteria</taxon>
        <taxon>Neisseriales</taxon>
        <taxon>Neisseriaceae</taxon>
        <taxon>Craterilacuibacter</taxon>
    </lineage>
</organism>